<dbReference type="GO" id="GO:0005634">
    <property type="term" value="C:nucleus"/>
    <property type="evidence" value="ECO:0007669"/>
    <property type="project" value="UniProtKB-SubCell"/>
</dbReference>
<evidence type="ECO:0000256" key="1">
    <source>
        <dbReference type="ARBA" id="ARBA00004123"/>
    </source>
</evidence>
<keyword evidence="3" id="KW-0677">Repeat</keyword>
<comment type="caution">
    <text evidence="10">The sequence shown here is derived from an EMBL/GenBank/DDBJ whole genome shotgun (WGS) entry which is preliminary data.</text>
</comment>
<evidence type="ECO:0000256" key="6">
    <source>
        <dbReference type="ARBA" id="ARBA00023242"/>
    </source>
</evidence>
<reference evidence="10" key="1">
    <citation type="journal article" date="2023" name="Mol. Phylogenet. Evol.">
        <title>Genome-scale phylogeny and comparative genomics of the fungal order Sordariales.</title>
        <authorList>
            <person name="Hensen N."/>
            <person name="Bonometti L."/>
            <person name="Westerberg I."/>
            <person name="Brannstrom I.O."/>
            <person name="Guillou S."/>
            <person name="Cros-Aarteil S."/>
            <person name="Calhoun S."/>
            <person name="Haridas S."/>
            <person name="Kuo A."/>
            <person name="Mondo S."/>
            <person name="Pangilinan J."/>
            <person name="Riley R."/>
            <person name="LaButti K."/>
            <person name="Andreopoulos B."/>
            <person name="Lipzen A."/>
            <person name="Chen C."/>
            <person name="Yan M."/>
            <person name="Daum C."/>
            <person name="Ng V."/>
            <person name="Clum A."/>
            <person name="Steindorff A."/>
            <person name="Ohm R.A."/>
            <person name="Martin F."/>
            <person name="Silar P."/>
            <person name="Natvig D.O."/>
            <person name="Lalanne C."/>
            <person name="Gautier V."/>
            <person name="Ament-Velasquez S.L."/>
            <person name="Kruys A."/>
            <person name="Hutchinson M.I."/>
            <person name="Powell A.J."/>
            <person name="Barry K."/>
            <person name="Miller A.N."/>
            <person name="Grigoriev I.V."/>
            <person name="Debuchy R."/>
            <person name="Gladieux P."/>
            <person name="Hiltunen Thoren M."/>
            <person name="Johannesson H."/>
        </authorList>
    </citation>
    <scope>NUCLEOTIDE SEQUENCE</scope>
    <source>
        <strain evidence="10">CBS 314.62</strain>
    </source>
</reference>
<dbReference type="EMBL" id="JAULSO010000002">
    <property type="protein sequence ID" value="KAK3688128.1"/>
    <property type="molecule type" value="Genomic_DNA"/>
</dbReference>
<evidence type="ECO:0000256" key="5">
    <source>
        <dbReference type="ARBA" id="ARBA00022833"/>
    </source>
</evidence>
<dbReference type="PANTHER" id="PTHR40626">
    <property type="entry name" value="MIP31509P"/>
    <property type="match status" value="1"/>
</dbReference>
<feature type="region of interest" description="Disordered" evidence="8">
    <location>
        <begin position="281"/>
        <end position="300"/>
    </location>
</feature>
<feature type="compositionally biased region" description="Low complexity" evidence="8">
    <location>
        <begin position="62"/>
        <end position="81"/>
    </location>
</feature>
<protein>
    <submittedName>
        <fullName evidence="10">Fungal-specific transcription factor domain-containing protein</fullName>
    </submittedName>
</protein>
<reference evidence="10" key="2">
    <citation type="submission" date="2023-06" db="EMBL/GenBank/DDBJ databases">
        <authorList>
            <consortium name="Lawrence Berkeley National Laboratory"/>
            <person name="Haridas S."/>
            <person name="Hensen N."/>
            <person name="Bonometti L."/>
            <person name="Westerberg I."/>
            <person name="Brannstrom I.O."/>
            <person name="Guillou S."/>
            <person name="Cros-Aarteil S."/>
            <person name="Calhoun S."/>
            <person name="Kuo A."/>
            <person name="Mondo S."/>
            <person name="Pangilinan J."/>
            <person name="Riley R."/>
            <person name="Labutti K."/>
            <person name="Andreopoulos B."/>
            <person name="Lipzen A."/>
            <person name="Chen C."/>
            <person name="Yanf M."/>
            <person name="Daum C."/>
            <person name="Ng V."/>
            <person name="Clum A."/>
            <person name="Steindorff A."/>
            <person name="Ohm R."/>
            <person name="Martin F."/>
            <person name="Silar P."/>
            <person name="Natvig D."/>
            <person name="Lalanne C."/>
            <person name="Gautier V."/>
            <person name="Ament-Velasquez S.L."/>
            <person name="Kruys A."/>
            <person name="Hutchinson M.I."/>
            <person name="Powell A.J."/>
            <person name="Barry K."/>
            <person name="Miller A.N."/>
            <person name="Grigoriev I.V."/>
            <person name="Debuchy R."/>
            <person name="Gladieux P."/>
            <person name="Thoren M.H."/>
            <person name="Johannesson H."/>
        </authorList>
    </citation>
    <scope>NUCLEOTIDE SEQUENCE</scope>
    <source>
        <strain evidence="10">CBS 314.62</strain>
    </source>
</reference>
<dbReference type="PROSITE" id="PS00028">
    <property type="entry name" value="ZINC_FINGER_C2H2_1"/>
    <property type="match status" value="1"/>
</dbReference>
<feature type="compositionally biased region" description="Low complexity" evidence="8">
    <location>
        <begin position="29"/>
        <end position="40"/>
    </location>
</feature>
<dbReference type="SUPFAM" id="SSF57667">
    <property type="entry name" value="beta-beta-alpha zinc fingers"/>
    <property type="match status" value="1"/>
</dbReference>
<dbReference type="Proteomes" id="UP001270362">
    <property type="component" value="Unassembled WGS sequence"/>
</dbReference>
<dbReference type="CDD" id="cd12148">
    <property type="entry name" value="fungal_TF_MHR"/>
    <property type="match status" value="1"/>
</dbReference>
<comment type="subcellular location">
    <subcellularLocation>
        <location evidence="1">Nucleus</location>
    </subcellularLocation>
</comment>
<dbReference type="Gene3D" id="3.30.160.60">
    <property type="entry name" value="Classic Zinc Finger"/>
    <property type="match status" value="2"/>
</dbReference>
<dbReference type="InterPro" id="IPR013087">
    <property type="entry name" value="Znf_C2H2_type"/>
</dbReference>
<feature type="domain" description="C2H2-type" evidence="9">
    <location>
        <begin position="223"/>
        <end position="250"/>
    </location>
</feature>
<feature type="compositionally biased region" description="Polar residues" evidence="8">
    <location>
        <begin position="341"/>
        <end position="353"/>
    </location>
</feature>
<proteinExistence type="predicted"/>
<feature type="region of interest" description="Disordered" evidence="8">
    <location>
        <begin position="1"/>
        <end position="92"/>
    </location>
</feature>
<keyword evidence="4 7" id="KW-0863">Zinc-finger</keyword>
<organism evidence="10 11">
    <name type="scientific">Podospora appendiculata</name>
    <dbReference type="NCBI Taxonomy" id="314037"/>
    <lineage>
        <taxon>Eukaryota</taxon>
        <taxon>Fungi</taxon>
        <taxon>Dikarya</taxon>
        <taxon>Ascomycota</taxon>
        <taxon>Pezizomycotina</taxon>
        <taxon>Sordariomycetes</taxon>
        <taxon>Sordariomycetidae</taxon>
        <taxon>Sordariales</taxon>
        <taxon>Podosporaceae</taxon>
        <taxon>Podospora</taxon>
    </lineage>
</organism>
<evidence type="ECO:0000256" key="3">
    <source>
        <dbReference type="ARBA" id="ARBA00022737"/>
    </source>
</evidence>
<evidence type="ECO:0000313" key="10">
    <source>
        <dbReference type="EMBL" id="KAK3688128.1"/>
    </source>
</evidence>
<keyword evidence="5" id="KW-0862">Zinc</keyword>
<gene>
    <name evidence="10" type="ORF">B0T22DRAFT_498333</name>
</gene>
<dbReference type="GO" id="GO:0000981">
    <property type="term" value="F:DNA-binding transcription factor activity, RNA polymerase II-specific"/>
    <property type="evidence" value="ECO:0007669"/>
    <property type="project" value="InterPro"/>
</dbReference>
<name>A0AAE1CC08_9PEZI</name>
<evidence type="ECO:0000256" key="2">
    <source>
        <dbReference type="ARBA" id="ARBA00022723"/>
    </source>
</evidence>
<dbReference type="GO" id="GO:0008270">
    <property type="term" value="F:zinc ion binding"/>
    <property type="evidence" value="ECO:0007669"/>
    <property type="project" value="UniProtKB-KW"/>
</dbReference>
<evidence type="ECO:0000256" key="4">
    <source>
        <dbReference type="ARBA" id="ARBA00022771"/>
    </source>
</evidence>
<accession>A0AAE1CC08</accession>
<keyword evidence="11" id="KW-1185">Reference proteome</keyword>
<feature type="compositionally biased region" description="Low complexity" evidence="8">
    <location>
        <begin position="197"/>
        <end position="211"/>
    </location>
</feature>
<dbReference type="InterPro" id="IPR036236">
    <property type="entry name" value="Znf_C2H2_sf"/>
</dbReference>
<dbReference type="GO" id="GO:0006351">
    <property type="term" value="P:DNA-templated transcription"/>
    <property type="evidence" value="ECO:0007669"/>
    <property type="project" value="InterPro"/>
</dbReference>
<feature type="region of interest" description="Disordered" evidence="8">
    <location>
        <begin position="341"/>
        <end position="390"/>
    </location>
</feature>
<feature type="compositionally biased region" description="Polar residues" evidence="8">
    <location>
        <begin position="7"/>
        <end position="28"/>
    </location>
</feature>
<dbReference type="GO" id="GO:0000785">
    <property type="term" value="C:chromatin"/>
    <property type="evidence" value="ECO:0007669"/>
    <property type="project" value="TreeGrafter"/>
</dbReference>
<keyword evidence="2" id="KW-0479">Metal-binding</keyword>
<evidence type="ECO:0000259" key="9">
    <source>
        <dbReference type="PROSITE" id="PS50157"/>
    </source>
</evidence>
<keyword evidence="6" id="KW-0539">Nucleus</keyword>
<dbReference type="InterPro" id="IPR051059">
    <property type="entry name" value="VerF-like"/>
</dbReference>
<dbReference type="PANTHER" id="PTHR40626:SF12">
    <property type="entry name" value="RFEC"/>
    <property type="match status" value="1"/>
</dbReference>
<feature type="region of interest" description="Disordered" evidence="8">
    <location>
        <begin position="197"/>
        <end position="217"/>
    </location>
</feature>
<evidence type="ECO:0000256" key="7">
    <source>
        <dbReference type="PROSITE-ProRule" id="PRU00042"/>
    </source>
</evidence>
<dbReference type="InterPro" id="IPR007219">
    <property type="entry name" value="XnlR_reg_dom"/>
</dbReference>
<sequence>MDGLPHYSTNVINTSGASYPSPSAISPHQLQQQQTSAAPPQTLPPLQPSSTVMQQPSYGSYPHTPRTPATPNTPGATNNMASYPPPPQNGGRGAAYPIMNNNPYPPQQYTSSAMMPQTTTAASHPQPIAPAPSSGGGRVPPVLRPMPAGGVNTMSQPGMNSPYAQSPLMAQQSMLPEGDQPTHVVGSQGRRGILPSAPGKPAAPAAGTAAKNQIPQKDADGKFPCPHCTKTYLHAKHLKRHLLRHTGDRPYMCVLCRDTFSRSDILKRHFIKCSVRRGNPTGASHLSHPQAHVKKNAAQQKAMGNDGDVNHINGMGNMPADGMVHPFGLIPTPDGMNNISNDQNQLSRSSSMNRLDAAERDRRSMTGSVLGGPAARGSSFDQPYNGGDGANNMTANINPQLANYSMPQGQNGMPMFGGPGSTDWSQMFQAGAQTTYVNTFPPNFGQTQQTAIKHEPSAGPARAVGTNGDSTDSIHFPTWGVPPTYQDSYLHLSAKIINFLYPAGSATSPSTTGAMNLYFQPDNIRDFLDNYTHFHTHFSILHIPTFRVMDAYVGLVAAMCCIGACYSDRVSAANIREVMNFLKAALERSSRMYASVSEDASFGNSKQDLEELQAISLTQCLFLWHGTPLQREKARRGFPLVASLARDAGLLSVSKDSALYSPIHQPDLAGRTVTASDFDWTSWIEQEKRIRIMYLIFLSDVALGLYFNTGPEFDAFEVHLPLPTDDAAWDANNSIECAEALGLQEPEVSEMRNPDGTRRCSQPELHLVLKALLDNSYLIQPGVTNLFGKFILIHALLAMMRRVQLDGTAAMGGSTTPLPQNAWFLGDHAGVGSSSSGRSTPVDVGANLLDRQTVKTLWRALEKFKQVWDHDMATQFPPSGVAHPRRSGFSKDGIHFYWLATYLLKNTRAADLQMLPDQRFTYMMHLLKSVKNWVLADGASRGEELGSVGDIDENYGVTDLTLDMKQLFRPLSMMVKSPGIPTAQAGADKGGNGGMV</sequence>
<dbReference type="AlphaFoldDB" id="A0AAE1CC08"/>
<evidence type="ECO:0000256" key="8">
    <source>
        <dbReference type="SAM" id="MobiDB-lite"/>
    </source>
</evidence>
<dbReference type="PROSITE" id="PS50157">
    <property type="entry name" value="ZINC_FINGER_C2H2_2"/>
    <property type="match status" value="1"/>
</dbReference>
<dbReference type="GO" id="GO:0000978">
    <property type="term" value="F:RNA polymerase II cis-regulatory region sequence-specific DNA binding"/>
    <property type="evidence" value="ECO:0007669"/>
    <property type="project" value="InterPro"/>
</dbReference>
<evidence type="ECO:0000313" key="11">
    <source>
        <dbReference type="Proteomes" id="UP001270362"/>
    </source>
</evidence>
<dbReference type="Pfam" id="PF04082">
    <property type="entry name" value="Fungal_trans"/>
    <property type="match status" value="1"/>
</dbReference>